<protein>
    <submittedName>
        <fullName evidence="2">Transcriptional regulator</fullName>
    </submittedName>
</protein>
<dbReference type="SMART" id="SM00530">
    <property type="entry name" value="HTH_XRE"/>
    <property type="match status" value="1"/>
</dbReference>
<dbReference type="Proteomes" id="UP000010482">
    <property type="component" value="Chromosome"/>
</dbReference>
<accession>K9YU16</accession>
<dbReference type="Pfam" id="PF01381">
    <property type="entry name" value="HTH_3"/>
    <property type="match status" value="1"/>
</dbReference>
<evidence type="ECO:0000313" key="3">
    <source>
        <dbReference type="Proteomes" id="UP000010482"/>
    </source>
</evidence>
<dbReference type="SUPFAM" id="SSF47413">
    <property type="entry name" value="lambda repressor-like DNA-binding domains"/>
    <property type="match status" value="1"/>
</dbReference>
<dbReference type="STRING" id="13035.Dacsa_1301"/>
<keyword evidence="3" id="KW-1185">Reference proteome</keyword>
<evidence type="ECO:0000313" key="2">
    <source>
        <dbReference type="EMBL" id="AFZ49997.1"/>
    </source>
</evidence>
<dbReference type="EMBL" id="CP003944">
    <property type="protein sequence ID" value="AFZ49997.1"/>
    <property type="molecule type" value="Genomic_DNA"/>
</dbReference>
<dbReference type="HOGENOM" id="CLU_2057522_0_0_3"/>
<organism evidence="2 3">
    <name type="scientific">Dactylococcopsis salina (strain PCC 8305)</name>
    <name type="common">Myxobactron salinum</name>
    <dbReference type="NCBI Taxonomy" id="13035"/>
    <lineage>
        <taxon>Bacteria</taxon>
        <taxon>Bacillati</taxon>
        <taxon>Cyanobacteriota</taxon>
        <taxon>Cyanophyceae</taxon>
        <taxon>Nodosilineales</taxon>
        <taxon>Cymatolegaceae</taxon>
        <taxon>Dactylococcopsis</taxon>
    </lineage>
</organism>
<reference evidence="2" key="1">
    <citation type="submission" date="2012-04" db="EMBL/GenBank/DDBJ databases">
        <title>Finished genome of Dactylococcopsis salina PCC 8305.</title>
        <authorList>
            <consortium name="US DOE Joint Genome Institute"/>
            <person name="Gugger M."/>
            <person name="Coursin T."/>
            <person name="Rippka R."/>
            <person name="Tandeau De Marsac N."/>
            <person name="Huntemann M."/>
            <person name="Wei C.-L."/>
            <person name="Han J."/>
            <person name="Detter J.C."/>
            <person name="Han C."/>
            <person name="Tapia R."/>
            <person name="Daligault H."/>
            <person name="Chen A."/>
            <person name="Krypides N."/>
            <person name="Mavromatis K."/>
            <person name="Markowitz V."/>
            <person name="Szeto E."/>
            <person name="Ivanova N."/>
            <person name="Ovchinnikova G."/>
            <person name="Pagani I."/>
            <person name="Pati A."/>
            <person name="Goodwin L."/>
            <person name="Peters L."/>
            <person name="Pitluck S."/>
            <person name="Woyke T."/>
            <person name="Kerfeld C."/>
        </authorList>
    </citation>
    <scope>NUCLEOTIDE SEQUENCE [LARGE SCALE GENOMIC DNA]</scope>
    <source>
        <strain evidence="2">PCC 8305</strain>
    </source>
</reference>
<dbReference type="PATRIC" id="fig|13035.3.peg.1469"/>
<feature type="domain" description="HTH cro/C1-type" evidence="1">
    <location>
        <begin position="38"/>
        <end position="74"/>
    </location>
</feature>
<dbReference type="eggNOG" id="COG2944">
    <property type="taxonomic scope" value="Bacteria"/>
</dbReference>
<dbReference type="Gene3D" id="1.10.260.40">
    <property type="entry name" value="lambda repressor-like DNA-binding domains"/>
    <property type="match status" value="1"/>
</dbReference>
<proteinExistence type="predicted"/>
<dbReference type="InterPro" id="IPR010982">
    <property type="entry name" value="Lambda_DNA-bd_dom_sf"/>
</dbReference>
<name>K9YU16_DACS8</name>
<dbReference type="AlphaFoldDB" id="K9YU16"/>
<dbReference type="GO" id="GO:0003677">
    <property type="term" value="F:DNA binding"/>
    <property type="evidence" value="ECO:0007669"/>
    <property type="project" value="InterPro"/>
</dbReference>
<dbReference type="InterPro" id="IPR001387">
    <property type="entry name" value="Cro/C1-type_HTH"/>
</dbReference>
<dbReference type="KEGG" id="dsl:Dacsa_1301"/>
<evidence type="ECO:0000259" key="1">
    <source>
        <dbReference type="PROSITE" id="PS50943"/>
    </source>
</evidence>
<dbReference type="CDD" id="cd00093">
    <property type="entry name" value="HTH_XRE"/>
    <property type="match status" value="1"/>
</dbReference>
<sequence>MKGGNNELVSSANYSRMVLENIIKFMDDIDAISWSLIVRELRQRLNLSQERLAQQLGVSFQTVNRWETGKVNPSPMATQLIKKTLIDLGKDGQDLLDQYLILMEMGDSYAGGTRRSFVK</sequence>
<dbReference type="PROSITE" id="PS50943">
    <property type="entry name" value="HTH_CROC1"/>
    <property type="match status" value="1"/>
</dbReference>
<gene>
    <name evidence="2" type="ORF">Dacsa_1301</name>
</gene>